<dbReference type="Pfam" id="PF08713">
    <property type="entry name" value="DNA_alkylation"/>
    <property type="match status" value="1"/>
</dbReference>
<reference evidence="1 2" key="1">
    <citation type="submission" date="2021-01" db="EMBL/GenBank/DDBJ databases">
        <title>Whole genome shotgun sequence of Catellatospora bangladeshensis NBRC 107357.</title>
        <authorList>
            <person name="Komaki H."/>
            <person name="Tamura T."/>
        </authorList>
    </citation>
    <scope>NUCLEOTIDE SEQUENCE [LARGE SCALE GENOMIC DNA]</scope>
    <source>
        <strain evidence="1 2">NBRC 107357</strain>
    </source>
</reference>
<dbReference type="InterPro" id="IPR016024">
    <property type="entry name" value="ARM-type_fold"/>
</dbReference>
<sequence>MADLKDNINDASIARLAAAVSRVHPAFPAAGFAAAAATGLAPLALKQRVSVVAGALAAHLPQPFPQAGRVLRETVAATPLDMWSAWPATEYVAVHGLGHPDDALDTLSALTSHATAEFAIRPYLAAHPEHTLRRLHVWAEDPDQHLRRLASEGSRPRLPWASRVPLLADPQVTIPLLDRLHDDPEPYVRRSVANHLNDITKDHPDTALATARRWAATGGGAAWVVRHALRSLVKQGHPEALELLGYDHGADVAVTGLTVTPGTLPIGGQVTIAFTLTAGAGARAAVDYVVHHAGARGPRAPKVFKLTTADLAPGVPREITRRHTFQHVSVRRLHPGPHRIDIQVNGRVLAGASITLLDGE</sequence>
<dbReference type="InterPro" id="IPR014825">
    <property type="entry name" value="DNA_alkylation"/>
</dbReference>
<gene>
    <name evidence="1" type="primary">yhaZ</name>
    <name evidence="1" type="ORF">Cba03nite_55160</name>
</gene>
<dbReference type="Proteomes" id="UP000601223">
    <property type="component" value="Unassembled WGS sequence"/>
</dbReference>
<dbReference type="RefSeq" id="WP_203752070.1">
    <property type="nucleotide sequence ID" value="NZ_BONF01000034.1"/>
</dbReference>
<keyword evidence="2" id="KW-1185">Reference proteome</keyword>
<accession>A0A8J3JFW0</accession>
<proteinExistence type="predicted"/>
<evidence type="ECO:0000313" key="2">
    <source>
        <dbReference type="Proteomes" id="UP000601223"/>
    </source>
</evidence>
<name>A0A8J3JFW0_9ACTN</name>
<dbReference type="AlphaFoldDB" id="A0A8J3JFW0"/>
<dbReference type="SUPFAM" id="SSF48371">
    <property type="entry name" value="ARM repeat"/>
    <property type="match status" value="1"/>
</dbReference>
<evidence type="ECO:0000313" key="1">
    <source>
        <dbReference type="EMBL" id="GIF84167.1"/>
    </source>
</evidence>
<organism evidence="1 2">
    <name type="scientific">Catellatospora bangladeshensis</name>
    <dbReference type="NCBI Taxonomy" id="310355"/>
    <lineage>
        <taxon>Bacteria</taxon>
        <taxon>Bacillati</taxon>
        <taxon>Actinomycetota</taxon>
        <taxon>Actinomycetes</taxon>
        <taxon>Micromonosporales</taxon>
        <taxon>Micromonosporaceae</taxon>
        <taxon>Catellatospora</taxon>
    </lineage>
</organism>
<protein>
    <recommendedName>
        <fullName evidence="3">DNA alkylation repair protein</fullName>
    </recommendedName>
</protein>
<evidence type="ECO:0008006" key="3">
    <source>
        <dbReference type="Google" id="ProtNLM"/>
    </source>
</evidence>
<dbReference type="EMBL" id="BONF01000034">
    <property type="protein sequence ID" value="GIF84167.1"/>
    <property type="molecule type" value="Genomic_DNA"/>
</dbReference>
<dbReference type="Gene3D" id="1.25.40.290">
    <property type="entry name" value="ARM repeat domains"/>
    <property type="match status" value="1"/>
</dbReference>
<comment type="caution">
    <text evidence="1">The sequence shown here is derived from an EMBL/GenBank/DDBJ whole genome shotgun (WGS) entry which is preliminary data.</text>
</comment>